<dbReference type="PRINTS" id="PR00254">
    <property type="entry name" value="NICOTINICR"/>
</dbReference>
<dbReference type="InterPro" id="IPR002394">
    <property type="entry name" value="Nicotinic_acetylcholine_rcpt"/>
</dbReference>
<dbReference type="RefSeq" id="XP_036355105.1">
    <property type="nucleotide sequence ID" value="XM_036499212.1"/>
</dbReference>
<evidence type="ECO:0000256" key="1">
    <source>
        <dbReference type="ARBA" id="ARBA00009237"/>
    </source>
</evidence>
<keyword evidence="7 15" id="KW-0406">Ion transport</keyword>
<dbReference type="GO" id="GO:0004888">
    <property type="term" value="F:transmembrane signaling receptor activity"/>
    <property type="evidence" value="ECO:0007669"/>
    <property type="project" value="InterPro"/>
</dbReference>
<keyword evidence="3" id="KW-1003">Cell membrane</keyword>
<evidence type="ECO:0000256" key="5">
    <source>
        <dbReference type="ARBA" id="ARBA00022989"/>
    </source>
</evidence>
<evidence type="ECO:0000313" key="20">
    <source>
        <dbReference type="RefSeq" id="XP_036355105.1"/>
    </source>
</evidence>
<dbReference type="InterPro" id="IPR006201">
    <property type="entry name" value="Neur_channel"/>
</dbReference>
<keyword evidence="18" id="KW-1185">Reference proteome</keyword>
<keyword evidence="10 19" id="KW-0675">Receptor</keyword>
<organism evidence="18 19">
    <name type="scientific">Octopus sinensis</name>
    <name type="common">East Asian common octopus</name>
    <dbReference type="NCBI Taxonomy" id="2607531"/>
    <lineage>
        <taxon>Eukaryota</taxon>
        <taxon>Metazoa</taxon>
        <taxon>Spiralia</taxon>
        <taxon>Lophotrochozoa</taxon>
        <taxon>Mollusca</taxon>
        <taxon>Cephalopoda</taxon>
        <taxon>Coleoidea</taxon>
        <taxon>Octopodiformes</taxon>
        <taxon>Octopoda</taxon>
        <taxon>Incirrata</taxon>
        <taxon>Octopodidae</taxon>
        <taxon>Octopus</taxon>
    </lineage>
</organism>
<evidence type="ECO:0000256" key="2">
    <source>
        <dbReference type="ARBA" id="ARBA00022448"/>
    </source>
</evidence>
<dbReference type="KEGG" id="osn:115218923"/>
<keyword evidence="9" id="KW-1015">Disulfide bond</keyword>
<dbReference type="SUPFAM" id="SSF63712">
    <property type="entry name" value="Nicotinic receptor ligand binding domain-like"/>
    <property type="match status" value="1"/>
</dbReference>
<dbReference type="PRINTS" id="PR00252">
    <property type="entry name" value="NRIONCHANNEL"/>
</dbReference>
<keyword evidence="2 15" id="KW-0813">Transport</keyword>
<dbReference type="AlphaFoldDB" id="A0A6P7T289"/>
<dbReference type="InterPro" id="IPR036734">
    <property type="entry name" value="Neur_chan_lig-bd_sf"/>
</dbReference>
<protein>
    <submittedName>
        <fullName evidence="19 20">Neuronal acetylcholine receptor subunit alpha-10</fullName>
    </submittedName>
</protein>
<evidence type="ECO:0000256" key="13">
    <source>
        <dbReference type="ARBA" id="ARBA00023303"/>
    </source>
</evidence>
<dbReference type="PANTHER" id="PTHR18945">
    <property type="entry name" value="NEUROTRANSMITTER GATED ION CHANNEL"/>
    <property type="match status" value="1"/>
</dbReference>
<keyword evidence="13 15" id="KW-0407">Ion channel</keyword>
<evidence type="ECO:0000256" key="6">
    <source>
        <dbReference type="ARBA" id="ARBA00023018"/>
    </source>
</evidence>
<dbReference type="PROSITE" id="PS00236">
    <property type="entry name" value="NEUROTR_ION_CHANNEL"/>
    <property type="match status" value="1"/>
</dbReference>
<evidence type="ECO:0000256" key="4">
    <source>
        <dbReference type="ARBA" id="ARBA00022692"/>
    </source>
</evidence>
<comment type="similarity">
    <text evidence="1">Belongs to the ligand-gated ion channel (TC 1.A.9) family. Acetylcholine receptor (TC 1.A.9.1) subfamily.</text>
</comment>
<feature type="transmembrane region" description="Helical" evidence="15">
    <location>
        <begin position="246"/>
        <end position="265"/>
    </location>
</feature>
<dbReference type="Pfam" id="PF02931">
    <property type="entry name" value="Neur_chan_LBD"/>
    <property type="match status" value="1"/>
</dbReference>
<evidence type="ECO:0000313" key="18">
    <source>
        <dbReference type="Proteomes" id="UP000515154"/>
    </source>
</evidence>
<evidence type="ECO:0000256" key="8">
    <source>
        <dbReference type="ARBA" id="ARBA00023136"/>
    </source>
</evidence>
<dbReference type="SUPFAM" id="SSF90112">
    <property type="entry name" value="Neurotransmitter-gated ion-channel transmembrane pore"/>
    <property type="match status" value="1"/>
</dbReference>
<keyword evidence="6" id="KW-0770">Synapse</keyword>
<dbReference type="FunFam" id="2.70.170.10:FF:000016">
    <property type="entry name" value="Nicotinic acetylcholine receptor subunit"/>
    <property type="match status" value="1"/>
</dbReference>
<reference evidence="19 20" key="1">
    <citation type="submission" date="2025-08" db="UniProtKB">
        <authorList>
            <consortium name="RefSeq"/>
        </authorList>
    </citation>
    <scope>IDENTIFICATION</scope>
</reference>
<keyword evidence="11" id="KW-0325">Glycoprotein</keyword>
<keyword evidence="8 15" id="KW-0472">Membrane</keyword>
<dbReference type="Pfam" id="PF02932">
    <property type="entry name" value="Neur_chan_memb"/>
    <property type="match status" value="1"/>
</dbReference>
<dbReference type="CDD" id="cd19051">
    <property type="entry name" value="LGIC_TM_cation"/>
    <property type="match status" value="1"/>
</dbReference>
<dbReference type="Gene3D" id="1.20.58.390">
    <property type="entry name" value="Neurotransmitter-gated ion-channel transmembrane domain"/>
    <property type="match status" value="2"/>
</dbReference>
<evidence type="ECO:0000259" key="16">
    <source>
        <dbReference type="Pfam" id="PF02931"/>
    </source>
</evidence>
<evidence type="ECO:0000256" key="3">
    <source>
        <dbReference type="ARBA" id="ARBA00022475"/>
    </source>
</evidence>
<keyword evidence="12" id="KW-1071">Ligand-gated ion channel</keyword>
<dbReference type="InterPro" id="IPR018000">
    <property type="entry name" value="Neurotransmitter_ion_chnl_CS"/>
</dbReference>
<evidence type="ECO:0000256" key="11">
    <source>
        <dbReference type="ARBA" id="ARBA00023180"/>
    </source>
</evidence>
<evidence type="ECO:0000256" key="9">
    <source>
        <dbReference type="ARBA" id="ARBA00023157"/>
    </source>
</evidence>
<dbReference type="Proteomes" id="UP000515154">
    <property type="component" value="Linkage group LG1"/>
</dbReference>
<feature type="transmembrane region" description="Helical" evidence="15">
    <location>
        <begin position="460"/>
        <end position="478"/>
    </location>
</feature>
<evidence type="ECO:0000259" key="17">
    <source>
        <dbReference type="Pfam" id="PF02932"/>
    </source>
</evidence>
<evidence type="ECO:0000256" key="10">
    <source>
        <dbReference type="ARBA" id="ARBA00023170"/>
    </source>
</evidence>
<evidence type="ECO:0000313" key="19">
    <source>
        <dbReference type="RefSeq" id="XP_029644804.1"/>
    </source>
</evidence>
<dbReference type="InterPro" id="IPR006029">
    <property type="entry name" value="Neurotrans-gated_channel_TM"/>
</dbReference>
<dbReference type="CDD" id="cd18997">
    <property type="entry name" value="LGIC_ECD_nAChR"/>
    <property type="match status" value="1"/>
</dbReference>
<evidence type="ECO:0000256" key="14">
    <source>
        <dbReference type="ARBA" id="ARBA00034099"/>
    </source>
</evidence>
<accession>A0A6P7T289</accession>
<feature type="domain" description="Neurotransmitter-gated ion-channel transmembrane" evidence="17">
    <location>
        <begin position="252"/>
        <end position="477"/>
    </location>
</feature>
<gene>
    <name evidence="19 20" type="primary">LOC115218923</name>
</gene>
<keyword evidence="4 15" id="KW-0812">Transmembrane</keyword>
<dbReference type="InterPro" id="IPR036719">
    <property type="entry name" value="Neuro-gated_channel_TM_sf"/>
</dbReference>
<name>A0A6P7T289_9MOLL</name>
<evidence type="ECO:0000256" key="12">
    <source>
        <dbReference type="ARBA" id="ARBA00023286"/>
    </source>
</evidence>
<evidence type="ECO:0000256" key="7">
    <source>
        <dbReference type="ARBA" id="ARBA00023065"/>
    </source>
</evidence>
<dbReference type="Gene3D" id="2.70.170.10">
    <property type="entry name" value="Neurotransmitter-gated ion-channel ligand-binding domain"/>
    <property type="match status" value="1"/>
</dbReference>
<feature type="transmembrane region" description="Helical" evidence="15">
    <location>
        <begin position="307"/>
        <end position="330"/>
    </location>
</feature>
<dbReference type="GO" id="GO:0022848">
    <property type="term" value="F:acetylcholine-gated monoatomic cation-selective channel activity"/>
    <property type="evidence" value="ECO:0007669"/>
    <property type="project" value="InterPro"/>
</dbReference>
<comment type="caution">
    <text evidence="15">Lacks conserved residue(s) required for the propagation of feature annotation.</text>
</comment>
<comment type="subcellular location">
    <subcellularLocation>
        <location evidence="14">Synaptic cell membrane</location>
        <topology evidence="14">Multi-pass membrane protein</topology>
    </subcellularLocation>
</comment>
<sequence length="481" mass="55359">MNYRLYIAMTLMKDIRILMSAFHLLMGASIALCDENEYRLVRDLMKNYNKQVRPSSNFSEALNVTFGVALAQIIDVDEKDQIITTNCWINQNWIDYKLQWDPIKYGNVSVIRLPFSDIWRPDILLYNNADVKAFESSISTNVIVTSEGNVTWLSMVIFKSSCSIDVKFFPFDEQNCSMEFASWTYDAYQVNILTNGEDNGDMSNYIENSEWSLIGFQQKRHVVRFSCCEEPYIIIHYHILIKRRPLFYLFNMVMPCILITLVALLGFYMPSDSGEKISMGITTLLSMTVFLMIVAEKMPPTSDVLPLIGLYYGITIAIVSFATGMTVLTLNIHHKGTRGYEVPMILKKICFGVVAKILFIKLEVPLGSKESMPAAPVADYYRRFDTDKLPENGRLSPRFIRKLNPSASATASETFERQFMRVLQKVYQTIERNEMRLAEQDRRDLIKQEWQQLALIIDRVLLLIFLGLTITVTLTVFFQGP</sequence>
<proteinExistence type="inferred from homology"/>
<evidence type="ECO:0000256" key="15">
    <source>
        <dbReference type="RuleBase" id="RU000687"/>
    </source>
</evidence>
<dbReference type="NCBIfam" id="TIGR00860">
    <property type="entry name" value="LIC"/>
    <property type="match status" value="1"/>
</dbReference>
<dbReference type="InterPro" id="IPR006202">
    <property type="entry name" value="Neur_chan_lig-bd"/>
</dbReference>
<feature type="domain" description="Neurotransmitter-gated ion-channel ligand-binding" evidence="16">
    <location>
        <begin position="37"/>
        <end position="245"/>
    </location>
</feature>
<dbReference type="RefSeq" id="XP_029644804.1">
    <property type="nucleotide sequence ID" value="XM_029788944.2"/>
</dbReference>
<keyword evidence="5 15" id="KW-1133">Transmembrane helix</keyword>
<dbReference type="InterPro" id="IPR038050">
    <property type="entry name" value="Neuro_actylchol_rec"/>
</dbReference>
<dbReference type="FunFam" id="1.20.58.390:FF:000073">
    <property type="entry name" value="Neuronal acetylcholine receptor subunit alpha-9-II"/>
    <property type="match status" value="1"/>
</dbReference>
<dbReference type="GO" id="GO:0045211">
    <property type="term" value="C:postsynaptic membrane"/>
    <property type="evidence" value="ECO:0007669"/>
    <property type="project" value="InterPro"/>
</dbReference>